<gene>
    <name evidence="2" type="ORF">NYR54_10490</name>
</gene>
<evidence type="ECO:0008006" key="4">
    <source>
        <dbReference type="Google" id="ProtNLM"/>
    </source>
</evidence>
<feature type="compositionally biased region" description="Basic and acidic residues" evidence="1">
    <location>
        <begin position="53"/>
        <end position="63"/>
    </location>
</feature>
<organism evidence="2 3">
    <name type="scientific">Chelativorans petroleitrophicus</name>
    <dbReference type="NCBI Taxonomy" id="2975484"/>
    <lineage>
        <taxon>Bacteria</taxon>
        <taxon>Pseudomonadati</taxon>
        <taxon>Pseudomonadota</taxon>
        <taxon>Alphaproteobacteria</taxon>
        <taxon>Hyphomicrobiales</taxon>
        <taxon>Phyllobacteriaceae</taxon>
        <taxon>Chelativorans</taxon>
    </lineage>
</organism>
<proteinExistence type="predicted"/>
<name>A0A9X2X847_9HYPH</name>
<sequence>MSIRTAIRNYLHSRVAQWERRRTERYISSLPLEIQKDIGWRRAQSPDQPGYARPHDSLFERRW</sequence>
<evidence type="ECO:0000313" key="3">
    <source>
        <dbReference type="Proteomes" id="UP001149009"/>
    </source>
</evidence>
<accession>A0A9X2X847</accession>
<dbReference type="Proteomes" id="UP001149009">
    <property type="component" value="Unassembled WGS sequence"/>
</dbReference>
<evidence type="ECO:0000313" key="2">
    <source>
        <dbReference type="EMBL" id="MCT8990715.1"/>
    </source>
</evidence>
<keyword evidence="3" id="KW-1185">Reference proteome</keyword>
<dbReference type="AlphaFoldDB" id="A0A9X2X847"/>
<dbReference type="EMBL" id="JAODNV010000010">
    <property type="protein sequence ID" value="MCT8990715.1"/>
    <property type="molecule type" value="Genomic_DNA"/>
</dbReference>
<comment type="caution">
    <text evidence="2">The sequence shown here is derived from an EMBL/GenBank/DDBJ whole genome shotgun (WGS) entry which is preliminary data.</text>
</comment>
<dbReference type="RefSeq" id="WP_261515591.1">
    <property type="nucleotide sequence ID" value="NZ_JAODNV010000010.1"/>
</dbReference>
<evidence type="ECO:0000256" key="1">
    <source>
        <dbReference type="SAM" id="MobiDB-lite"/>
    </source>
</evidence>
<reference evidence="2" key="1">
    <citation type="submission" date="2022-08" db="EMBL/GenBank/DDBJ databases">
        <title>Chelativorans sichuanense sp. nov., a paraffin oil-degrading bacterium isolated from a mixture of oil-based drill cuttings and paddy soil.</title>
        <authorList>
            <person name="Yu J."/>
            <person name="Liu H."/>
            <person name="Chen Q."/>
        </authorList>
    </citation>
    <scope>NUCLEOTIDE SEQUENCE</scope>
    <source>
        <strain evidence="2">SCAU 2101</strain>
    </source>
</reference>
<protein>
    <recommendedName>
        <fullName evidence="4">DUF1127 domain-containing protein</fullName>
    </recommendedName>
</protein>
<feature type="region of interest" description="Disordered" evidence="1">
    <location>
        <begin position="43"/>
        <end position="63"/>
    </location>
</feature>